<gene>
    <name evidence="1" type="ORF">EV148_10993</name>
</gene>
<dbReference type="EMBL" id="SLWQ01000009">
    <property type="protein sequence ID" value="TCO37740.1"/>
    <property type="molecule type" value="Genomic_DNA"/>
</dbReference>
<dbReference type="AlphaFoldDB" id="A0A4V2S1S8"/>
<name>A0A4V2S1S8_9GAMM</name>
<evidence type="ECO:0000313" key="1">
    <source>
        <dbReference type="EMBL" id="TCO37740.1"/>
    </source>
</evidence>
<reference evidence="1 2" key="1">
    <citation type="journal article" date="2015" name="Stand. Genomic Sci.">
        <title>Genomic Encyclopedia of Bacterial and Archaeal Type Strains, Phase III: the genomes of soil and plant-associated and newly described type strains.</title>
        <authorList>
            <person name="Whitman W.B."/>
            <person name="Woyke T."/>
            <person name="Klenk H.P."/>
            <person name="Zhou Y."/>
            <person name="Lilburn T.G."/>
            <person name="Beck B.J."/>
            <person name="De Vos P."/>
            <person name="Vandamme P."/>
            <person name="Eisen J.A."/>
            <person name="Garrity G."/>
            <person name="Hugenholtz P."/>
            <person name="Kyrpides N.C."/>
        </authorList>
    </citation>
    <scope>NUCLEOTIDE SEQUENCE [LARGE SCALE GENOMIC DNA]</scope>
    <source>
        <strain evidence="1 2">A3</strain>
    </source>
</reference>
<protein>
    <submittedName>
        <fullName evidence="1">Uncharacterized protein</fullName>
    </submittedName>
</protein>
<evidence type="ECO:0000313" key="2">
    <source>
        <dbReference type="Proteomes" id="UP000294862"/>
    </source>
</evidence>
<dbReference type="OrthoDB" id="5955864at2"/>
<comment type="caution">
    <text evidence="1">The sequence shown here is derived from an EMBL/GenBank/DDBJ whole genome shotgun (WGS) entry which is preliminary data.</text>
</comment>
<accession>A0A4V2S1S8</accession>
<organism evidence="1 2">
    <name type="scientific">Dokdonella fugitiva</name>
    <dbReference type="NCBI Taxonomy" id="328517"/>
    <lineage>
        <taxon>Bacteria</taxon>
        <taxon>Pseudomonadati</taxon>
        <taxon>Pseudomonadota</taxon>
        <taxon>Gammaproteobacteria</taxon>
        <taxon>Lysobacterales</taxon>
        <taxon>Rhodanobacteraceae</taxon>
        <taxon>Dokdonella</taxon>
    </lineage>
</organism>
<dbReference type="Proteomes" id="UP000294862">
    <property type="component" value="Unassembled WGS sequence"/>
</dbReference>
<proteinExistence type="predicted"/>
<sequence length="117" mass="11992">MSSAGSTAGGAGAAGDASLSLRMAQRAFAPLLERNVRHTTFRFAQLRSGARRVLSALSADDRVRLARWLALLCTAAAMDAREVAELRLARIDATLAASVAAAQATLGELVVAGAVAA</sequence>
<dbReference type="RefSeq" id="WP_131999708.1">
    <property type="nucleotide sequence ID" value="NZ_JACGXM010000009.1"/>
</dbReference>
<keyword evidence="2" id="KW-1185">Reference proteome</keyword>